<dbReference type="SUPFAM" id="SSF161084">
    <property type="entry name" value="MAPEG domain-like"/>
    <property type="match status" value="1"/>
</dbReference>
<keyword evidence="3 5" id="KW-1133">Transmembrane helix</keyword>
<gene>
    <name evidence="6" type="ORF">C6P46_004972</name>
</gene>
<sequence length="157" mass="17346">MPVLDAYNYSLLSVPAVWLLGIGTHWSAIYLSTVSREIPKFDNVSPRQYVAEIAKLAKTSKDARQLCRTEAAQQNIFENIGLYAAAIVAGNVARLGTSHMNKIALGYLVSRFLYVVLYIRTDTIKATPLRSVAYLTSVILSLGTFIRAGLAFNRALY</sequence>
<evidence type="ECO:0000256" key="3">
    <source>
        <dbReference type="ARBA" id="ARBA00022989"/>
    </source>
</evidence>
<dbReference type="Gene3D" id="1.20.120.550">
    <property type="entry name" value="Membrane associated eicosanoid/glutathione metabolism-like domain"/>
    <property type="match status" value="1"/>
</dbReference>
<evidence type="ECO:0000313" key="7">
    <source>
        <dbReference type="Proteomes" id="UP000777482"/>
    </source>
</evidence>
<comment type="caution">
    <text evidence="6">The sequence shown here is derived from an EMBL/GenBank/DDBJ whole genome shotgun (WGS) entry which is preliminary data.</text>
</comment>
<evidence type="ECO:0000256" key="4">
    <source>
        <dbReference type="ARBA" id="ARBA00023136"/>
    </source>
</evidence>
<name>A0A9P6W7L3_RHOMI</name>
<evidence type="ECO:0000256" key="2">
    <source>
        <dbReference type="ARBA" id="ARBA00022692"/>
    </source>
</evidence>
<evidence type="ECO:0000313" key="6">
    <source>
        <dbReference type="EMBL" id="KAG0666402.1"/>
    </source>
</evidence>
<dbReference type="EMBL" id="PUHQ01000005">
    <property type="protein sequence ID" value="KAG0666402.1"/>
    <property type="molecule type" value="Genomic_DNA"/>
</dbReference>
<protein>
    <submittedName>
        <fullName evidence="6">Uncharacterized protein</fullName>
    </submittedName>
</protein>
<dbReference type="AlphaFoldDB" id="A0A9P6W7L3"/>
<dbReference type="InterPro" id="IPR023352">
    <property type="entry name" value="MAPEG-like_dom_sf"/>
</dbReference>
<dbReference type="InterPro" id="IPR001129">
    <property type="entry name" value="Membr-assoc_MAPEG"/>
</dbReference>
<feature type="transmembrane region" description="Helical" evidence="5">
    <location>
        <begin position="132"/>
        <end position="152"/>
    </location>
</feature>
<keyword evidence="2 5" id="KW-0812">Transmembrane</keyword>
<dbReference type="PANTHER" id="PTHR35371:SF1">
    <property type="entry name" value="BLR7753 PROTEIN"/>
    <property type="match status" value="1"/>
</dbReference>
<dbReference type="GO" id="GO:0016020">
    <property type="term" value="C:membrane"/>
    <property type="evidence" value="ECO:0007669"/>
    <property type="project" value="UniProtKB-SubCell"/>
</dbReference>
<dbReference type="Pfam" id="PF01124">
    <property type="entry name" value="MAPEG"/>
    <property type="match status" value="1"/>
</dbReference>
<comment type="subcellular location">
    <subcellularLocation>
        <location evidence="1">Membrane</location>
    </subcellularLocation>
</comment>
<feature type="transmembrane region" description="Helical" evidence="5">
    <location>
        <begin position="6"/>
        <end position="31"/>
    </location>
</feature>
<accession>A0A9P6W7L3</accession>
<keyword evidence="7" id="KW-1185">Reference proteome</keyword>
<feature type="transmembrane region" description="Helical" evidence="5">
    <location>
        <begin position="103"/>
        <end position="120"/>
    </location>
</feature>
<evidence type="ECO:0000256" key="5">
    <source>
        <dbReference type="SAM" id="Phobius"/>
    </source>
</evidence>
<dbReference type="Proteomes" id="UP000777482">
    <property type="component" value="Unassembled WGS sequence"/>
</dbReference>
<dbReference type="PANTHER" id="PTHR35371">
    <property type="entry name" value="INNER MEMBRANE PROTEIN"/>
    <property type="match status" value="1"/>
</dbReference>
<evidence type="ECO:0000256" key="1">
    <source>
        <dbReference type="ARBA" id="ARBA00004370"/>
    </source>
</evidence>
<dbReference type="OrthoDB" id="2521892at2759"/>
<proteinExistence type="predicted"/>
<keyword evidence="4 5" id="KW-0472">Membrane</keyword>
<organism evidence="6 7">
    <name type="scientific">Rhodotorula mucilaginosa</name>
    <name type="common">Yeast</name>
    <name type="synonym">Rhodotorula rubra</name>
    <dbReference type="NCBI Taxonomy" id="5537"/>
    <lineage>
        <taxon>Eukaryota</taxon>
        <taxon>Fungi</taxon>
        <taxon>Dikarya</taxon>
        <taxon>Basidiomycota</taxon>
        <taxon>Pucciniomycotina</taxon>
        <taxon>Microbotryomycetes</taxon>
        <taxon>Sporidiobolales</taxon>
        <taxon>Sporidiobolaceae</taxon>
        <taxon>Rhodotorula</taxon>
    </lineage>
</organism>
<reference evidence="6 7" key="1">
    <citation type="submission" date="2020-11" db="EMBL/GenBank/DDBJ databases">
        <title>Kefir isolates.</title>
        <authorList>
            <person name="Marcisauskas S."/>
            <person name="Kim Y."/>
            <person name="Blasche S."/>
        </authorList>
    </citation>
    <scope>NUCLEOTIDE SEQUENCE [LARGE SCALE GENOMIC DNA]</scope>
    <source>
        <strain evidence="6 7">KR</strain>
    </source>
</reference>